<organism evidence="2 3">
    <name type="scientific">Plakobranchus ocellatus</name>
    <dbReference type="NCBI Taxonomy" id="259542"/>
    <lineage>
        <taxon>Eukaryota</taxon>
        <taxon>Metazoa</taxon>
        <taxon>Spiralia</taxon>
        <taxon>Lophotrochozoa</taxon>
        <taxon>Mollusca</taxon>
        <taxon>Gastropoda</taxon>
        <taxon>Heterobranchia</taxon>
        <taxon>Euthyneura</taxon>
        <taxon>Panpulmonata</taxon>
        <taxon>Sacoglossa</taxon>
        <taxon>Placobranchoidea</taxon>
        <taxon>Plakobranchidae</taxon>
        <taxon>Plakobranchus</taxon>
    </lineage>
</organism>
<dbReference type="Gene3D" id="1.20.890.10">
    <property type="entry name" value="cAMP-dependent protein kinase regulatory subunit, dimerization-anchoring domain"/>
    <property type="match status" value="1"/>
</dbReference>
<protein>
    <submittedName>
        <fullName evidence="2">Uncharacterized protein</fullName>
    </submittedName>
</protein>
<evidence type="ECO:0000313" key="2">
    <source>
        <dbReference type="EMBL" id="GFN92918.1"/>
    </source>
</evidence>
<dbReference type="CDD" id="cd22961">
    <property type="entry name" value="DD_TEX55-like"/>
    <property type="match status" value="1"/>
</dbReference>
<gene>
    <name evidence="2" type="ORF">PoB_001942400</name>
</gene>
<keyword evidence="3" id="KW-1185">Reference proteome</keyword>
<feature type="region of interest" description="Disordered" evidence="1">
    <location>
        <begin position="337"/>
        <end position="376"/>
    </location>
</feature>
<evidence type="ECO:0000256" key="1">
    <source>
        <dbReference type="SAM" id="MobiDB-lite"/>
    </source>
</evidence>
<comment type="caution">
    <text evidence="2">The sequence shown here is derived from an EMBL/GenBank/DDBJ whole genome shotgun (WGS) entry which is preliminary data.</text>
</comment>
<feature type="compositionally biased region" description="Basic and acidic residues" evidence="1">
    <location>
        <begin position="359"/>
        <end position="368"/>
    </location>
</feature>
<dbReference type="Proteomes" id="UP000735302">
    <property type="component" value="Unassembled WGS sequence"/>
</dbReference>
<evidence type="ECO:0000313" key="3">
    <source>
        <dbReference type="Proteomes" id="UP000735302"/>
    </source>
</evidence>
<dbReference type="EMBL" id="BLXT01002301">
    <property type="protein sequence ID" value="GFN92918.1"/>
    <property type="molecule type" value="Genomic_DNA"/>
</dbReference>
<name>A0AAV3ZGA0_9GAST</name>
<reference evidence="2 3" key="1">
    <citation type="journal article" date="2021" name="Elife">
        <title>Chloroplast acquisition without the gene transfer in kleptoplastic sea slugs, Plakobranchus ocellatus.</title>
        <authorList>
            <person name="Maeda T."/>
            <person name="Takahashi S."/>
            <person name="Yoshida T."/>
            <person name="Shimamura S."/>
            <person name="Takaki Y."/>
            <person name="Nagai Y."/>
            <person name="Toyoda A."/>
            <person name="Suzuki Y."/>
            <person name="Arimoto A."/>
            <person name="Ishii H."/>
            <person name="Satoh N."/>
            <person name="Nishiyama T."/>
            <person name="Hasebe M."/>
            <person name="Maruyama T."/>
            <person name="Minagawa J."/>
            <person name="Obokata J."/>
            <person name="Shigenobu S."/>
        </authorList>
    </citation>
    <scope>NUCLEOTIDE SEQUENCE [LARGE SCALE GENOMIC DNA]</scope>
</reference>
<sequence>MKKLHHAAKLTVENLNPTFAKLCAKTKQPRAHLIGLLDKIEENGLKVAPEDWQNLRAFLLKEDLETDTSRNKCPDDNGNYDRVYRPSVQGNRVDTSAADASTSNHNSFNERDTNVDMERMAETESVSFAMTLESDSSISVESDEKLISSLSSSDSDVTSGRNTLLRLKEAKDMNTMSQIIRQIESMFTLHPGIVSLINLTDENDRWSNLDSWNVDYDFDGGDDDFQFENKMNRFADVDNPEIDEKTEDNSRASVDEKNTMGQKQLFIDHVKSAYRKWRNRNKSFPSTFSHDIDFSHIYNTSRTEFFGGKPHLISSHSKLKESASDLKSTDFENKVAKKSGKVNESVEVLSEQCSSPSSDRGREGKGVTDDFEATSGSETCNDLLQNTLDPGHSEHPERVDIAKENYVAEPTGSKPDHAEALKAPDIDRDHLQKKISHTKSLNFEDAETSWTKIGRNGHTVRLAKSSDKQSVKPGYSISAIRVHQNEKLSDRDAVQKYLATHEIYEIFQMMLTSLIVEKPEKPIDFLINMARTMNQDIKIKKGMMTSVILNKAYRRMEKKSSH</sequence>
<accession>A0AAV3ZGA0</accession>
<dbReference type="SUPFAM" id="SSF47391">
    <property type="entry name" value="Dimerization-anchoring domain of cAMP-dependent PK regulatory subunit"/>
    <property type="match status" value="1"/>
</dbReference>
<dbReference type="AlphaFoldDB" id="A0AAV3ZGA0"/>
<proteinExistence type="predicted"/>